<accession>A0A417YWN5</accession>
<dbReference type="InterPro" id="IPR036505">
    <property type="entry name" value="Amidase/PGRP_sf"/>
</dbReference>
<dbReference type="Pfam" id="PF01476">
    <property type="entry name" value="LysM"/>
    <property type="match status" value="3"/>
</dbReference>
<name>A0A417YWN5_9BACI</name>
<evidence type="ECO:0000313" key="5">
    <source>
        <dbReference type="Proteomes" id="UP000284416"/>
    </source>
</evidence>
<dbReference type="PANTHER" id="PTHR33734:SF22">
    <property type="entry name" value="MEMBRANE-BOUND LYTIC MUREIN TRANSGLYCOSYLASE D"/>
    <property type="match status" value="1"/>
</dbReference>
<feature type="domain" description="LysM" evidence="3">
    <location>
        <begin position="9"/>
        <end position="53"/>
    </location>
</feature>
<dbReference type="GO" id="GO:0009253">
    <property type="term" value="P:peptidoglycan catabolic process"/>
    <property type="evidence" value="ECO:0007669"/>
    <property type="project" value="InterPro"/>
</dbReference>
<dbReference type="SUPFAM" id="SSF55846">
    <property type="entry name" value="N-acetylmuramoyl-L-alanine amidase-like"/>
    <property type="match status" value="1"/>
</dbReference>
<dbReference type="CDD" id="cd06583">
    <property type="entry name" value="PGRP"/>
    <property type="match status" value="1"/>
</dbReference>
<dbReference type="AlphaFoldDB" id="A0A417YWN5"/>
<dbReference type="Pfam" id="PF01510">
    <property type="entry name" value="Amidase_2"/>
    <property type="match status" value="1"/>
</dbReference>
<dbReference type="Proteomes" id="UP000284416">
    <property type="component" value="Unassembled WGS sequence"/>
</dbReference>
<dbReference type="GO" id="GO:0008745">
    <property type="term" value="F:N-acetylmuramoyl-L-alanine amidase activity"/>
    <property type="evidence" value="ECO:0007669"/>
    <property type="project" value="InterPro"/>
</dbReference>
<keyword evidence="5" id="KW-1185">Reference proteome</keyword>
<dbReference type="EMBL" id="QWEG01000003">
    <property type="protein sequence ID" value="RHW41981.1"/>
    <property type="molecule type" value="Genomic_DNA"/>
</dbReference>
<dbReference type="Gene3D" id="3.40.80.10">
    <property type="entry name" value="Peptidoglycan recognition protein-like"/>
    <property type="match status" value="1"/>
</dbReference>
<dbReference type="PROSITE" id="PS51782">
    <property type="entry name" value="LYSM"/>
    <property type="match status" value="3"/>
</dbReference>
<dbReference type="Gene3D" id="3.10.350.10">
    <property type="entry name" value="LysM domain"/>
    <property type="match status" value="3"/>
</dbReference>
<sequence>MLGRGDRMPAHVVQPGETLWQIAQRYHTSVQEIIEANHIQQPSFINPGTILTISSRQIEISNLYLPPQNSRPRTEPITHVVIHFISNAGSNPRNPYNVQDIYRIFLNSGVSSHYLIGRNGEVYRLVGENRVAYHAGRGSLPGFPAYENRLNDYSIGIELMAIGTREEMLPFFPAETYEFISPSDIGYTDAQYRSLNLLLDEIIRRHPAIVRDRQHIVGHDEYATGRRTDPGSLFDWSRVRVIGQYVHTVRRGETLWGIAQRYGTSVNAIASWNNLNPNAVLKIGQRVLIPIKRRKTGYVVQPGDSLWKISKKFGISINALASANKLSQTAPLQPGQILTIP</sequence>
<proteinExistence type="predicted"/>
<evidence type="ECO:0000256" key="1">
    <source>
        <dbReference type="ARBA" id="ARBA00030881"/>
    </source>
</evidence>
<dbReference type="SUPFAM" id="SSF54106">
    <property type="entry name" value="LysM domain"/>
    <property type="match status" value="3"/>
</dbReference>
<dbReference type="CDD" id="cd00118">
    <property type="entry name" value="LysM"/>
    <property type="match status" value="3"/>
</dbReference>
<comment type="caution">
    <text evidence="4">The sequence shown here is derived from an EMBL/GenBank/DDBJ whole genome shotgun (WGS) entry which is preliminary data.</text>
</comment>
<gene>
    <name evidence="4" type="ORF">D1B31_04875</name>
</gene>
<dbReference type="InterPro" id="IPR002502">
    <property type="entry name" value="Amidase_domain"/>
</dbReference>
<evidence type="ECO:0000259" key="3">
    <source>
        <dbReference type="PROSITE" id="PS51782"/>
    </source>
</evidence>
<evidence type="ECO:0000256" key="2">
    <source>
        <dbReference type="ARBA" id="ARBA00032390"/>
    </source>
</evidence>
<dbReference type="InterPro" id="IPR018392">
    <property type="entry name" value="LysM"/>
</dbReference>
<reference evidence="4 5" key="1">
    <citation type="journal article" date="2017" name="Int. J. Syst. Evol. Microbiol.">
        <title>Bacillus notoginsengisoli sp. nov., a novel bacterium isolated from the rhizosphere of Panax notoginseng.</title>
        <authorList>
            <person name="Zhang M.Y."/>
            <person name="Cheng J."/>
            <person name="Cai Y."/>
            <person name="Zhang T.Y."/>
            <person name="Wu Y.Y."/>
            <person name="Manikprabhu D."/>
            <person name="Li W.J."/>
            <person name="Zhang Y.X."/>
        </authorList>
    </citation>
    <scope>NUCLEOTIDE SEQUENCE [LARGE SCALE GENOMIC DNA]</scope>
    <source>
        <strain evidence="4 5">JCM 30743</strain>
    </source>
</reference>
<dbReference type="PANTHER" id="PTHR33734">
    <property type="entry name" value="LYSM DOMAIN-CONTAINING GPI-ANCHORED PROTEIN 2"/>
    <property type="match status" value="1"/>
</dbReference>
<organism evidence="4 5">
    <name type="scientific">Neobacillus notoginsengisoli</name>
    <dbReference type="NCBI Taxonomy" id="1578198"/>
    <lineage>
        <taxon>Bacteria</taxon>
        <taxon>Bacillati</taxon>
        <taxon>Bacillota</taxon>
        <taxon>Bacilli</taxon>
        <taxon>Bacillales</taxon>
        <taxon>Bacillaceae</taxon>
        <taxon>Neobacillus</taxon>
    </lineage>
</organism>
<dbReference type="SMART" id="SM00644">
    <property type="entry name" value="Ami_2"/>
    <property type="match status" value="1"/>
</dbReference>
<feature type="domain" description="LysM" evidence="3">
    <location>
        <begin position="245"/>
        <end position="289"/>
    </location>
</feature>
<evidence type="ECO:0000313" key="4">
    <source>
        <dbReference type="EMBL" id="RHW41981.1"/>
    </source>
</evidence>
<dbReference type="InterPro" id="IPR036779">
    <property type="entry name" value="LysM_dom_sf"/>
</dbReference>
<feature type="domain" description="LysM" evidence="3">
    <location>
        <begin position="296"/>
        <end position="340"/>
    </location>
</feature>
<dbReference type="SMART" id="SM00257">
    <property type="entry name" value="LysM"/>
    <property type="match status" value="3"/>
</dbReference>
<protein>
    <recommendedName>
        <fullName evidence="2">Autolysin</fullName>
    </recommendedName>
    <alternativeName>
        <fullName evidence="1">Cell wall hydrolase</fullName>
    </alternativeName>
</protein>